<dbReference type="PROSITE" id="PS51352">
    <property type="entry name" value="THIOREDOXIN_2"/>
    <property type="match status" value="1"/>
</dbReference>
<organism evidence="7 8">
    <name type="scientific">Epilithonimonas xixisoli</name>
    <dbReference type="NCBI Taxonomy" id="1476462"/>
    <lineage>
        <taxon>Bacteria</taxon>
        <taxon>Pseudomonadati</taxon>
        <taxon>Bacteroidota</taxon>
        <taxon>Flavobacteriia</taxon>
        <taxon>Flavobacteriales</taxon>
        <taxon>Weeksellaceae</taxon>
        <taxon>Chryseobacterium group</taxon>
        <taxon>Epilithonimonas</taxon>
    </lineage>
</organism>
<dbReference type="Proteomes" id="UP000295313">
    <property type="component" value="Unassembled WGS sequence"/>
</dbReference>
<evidence type="ECO:0000256" key="4">
    <source>
        <dbReference type="PIRSR" id="PIRSR603782-2"/>
    </source>
</evidence>
<keyword evidence="2 3" id="KW-0186">Copper</keyword>
<keyword evidence="5" id="KW-1133">Transmembrane helix</keyword>
<evidence type="ECO:0000256" key="3">
    <source>
        <dbReference type="PIRSR" id="PIRSR603782-1"/>
    </source>
</evidence>
<dbReference type="InterPro" id="IPR003782">
    <property type="entry name" value="SCO1/SenC"/>
</dbReference>
<dbReference type="EMBL" id="SOEO01000002">
    <property type="protein sequence ID" value="TDX84121.1"/>
    <property type="molecule type" value="Genomic_DNA"/>
</dbReference>
<name>A0A4R8IA16_9FLAO</name>
<keyword evidence="3" id="KW-0479">Metal-binding</keyword>
<dbReference type="Pfam" id="PF02630">
    <property type="entry name" value="SCO1-SenC"/>
    <property type="match status" value="1"/>
</dbReference>
<keyword evidence="5" id="KW-0472">Membrane</keyword>
<evidence type="ECO:0000256" key="2">
    <source>
        <dbReference type="ARBA" id="ARBA00023008"/>
    </source>
</evidence>
<feature type="domain" description="Thioredoxin" evidence="6">
    <location>
        <begin position="39"/>
        <end position="176"/>
    </location>
</feature>
<keyword evidence="8" id="KW-1185">Reference proteome</keyword>
<dbReference type="PANTHER" id="PTHR12151:SF25">
    <property type="entry name" value="LINALOOL DEHYDRATASE_ISOMERASE DOMAIN-CONTAINING PROTEIN"/>
    <property type="match status" value="1"/>
</dbReference>
<feature type="transmembrane region" description="Helical" evidence="5">
    <location>
        <begin position="12"/>
        <end position="35"/>
    </location>
</feature>
<comment type="caution">
    <text evidence="7">The sequence shown here is derived from an EMBL/GenBank/DDBJ whole genome shotgun (WGS) entry which is preliminary data.</text>
</comment>
<accession>A0A4R8IA16</accession>
<evidence type="ECO:0000259" key="6">
    <source>
        <dbReference type="PROSITE" id="PS51352"/>
    </source>
</evidence>
<dbReference type="GO" id="GO:0046872">
    <property type="term" value="F:metal ion binding"/>
    <property type="evidence" value="ECO:0007669"/>
    <property type="project" value="UniProtKB-KW"/>
</dbReference>
<protein>
    <submittedName>
        <fullName evidence="7">Protein SCO1/2</fullName>
    </submittedName>
</protein>
<dbReference type="InterPro" id="IPR013766">
    <property type="entry name" value="Thioredoxin_domain"/>
</dbReference>
<dbReference type="Gene3D" id="3.40.30.10">
    <property type="entry name" value="Glutaredoxin"/>
    <property type="match status" value="1"/>
</dbReference>
<feature type="disulfide bond" description="Redox-active" evidence="4">
    <location>
        <begin position="77"/>
        <end position="81"/>
    </location>
</feature>
<gene>
    <name evidence="7" type="ORF">B0I22_1720</name>
</gene>
<feature type="binding site" evidence="3">
    <location>
        <position position="81"/>
    </location>
    <ligand>
        <name>Cu cation</name>
        <dbReference type="ChEBI" id="CHEBI:23378"/>
    </ligand>
</feature>
<dbReference type="CDD" id="cd02968">
    <property type="entry name" value="SCO"/>
    <property type="match status" value="1"/>
</dbReference>
<evidence type="ECO:0000256" key="1">
    <source>
        <dbReference type="ARBA" id="ARBA00010996"/>
    </source>
</evidence>
<evidence type="ECO:0000313" key="7">
    <source>
        <dbReference type="EMBL" id="TDX84121.1"/>
    </source>
</evidence>
<evidence type="ECO:0000313" key="8">
    <source>
        <dbReference type="Proteomes" id="UP000295313"/>
    </source>
</evidence>
<feature type="binding site" evidence="3">
    <location>
        <position position="77"/>
    </location>
    <ligand>
        <name>Cu cation</name>
        <dbReference type="ChEBI" id="CHEBI:23378"/>
    </ligand>
</feature>
<reference evidence="7 8" key="1">
    <citation type="submission" date="2019-03" db="EMBL/GenBank/DDBJ databases">
        <title>Genomic Encyclopedia of Type Strains, Phase III (KMG-III): the genomes of soil and plant-associated and newly described type strains.</title>
        <authorList>
            <person name="Whitman W."/>
        </authorList>
    </citation>
    <scope>NUCLEOTIDE SEQUENCE [LARGE SCALE GENOMIC DNA]</scope>
    <source>
        <strain evidence="7 8">CGMCC 1.12802</strain>
    </source>
</reference>
<comment type="similarity">
    <text evidence="1">Belongs to the SCO1/2 family.</text>
</comment>
<dbReference type="AlphaFoldDB" id="A0A4R8IA16"/>
<evidence type="ECO:0000256" key="5">
    <source>
        <dbReference type="SAM" id="Phobius"/>
    </source>
</evidence>
<proteinExistence type="inferred from homology"/>
<dbReference type="PANTHER" id="PTHR12151">
    <property type="entry name" value="ELECTRON TRANSPORT PROTIN SCO1/SENC FAMILY MEMBER"/>
    <property type="match status" value="1"/>
</dbReference>
<keyword evidence="5" id="KW-0812">Transmembrane</keyword>
<sequence length="227" mass="25910">MRNKKAKQNPKSKIIIPIVVLALIFVTIGAGMSYFKKSLFTVMKVPDFELTNQNNQKISNKDMLGKVYLVEFFFSKCPTICPVMNSNMKHIEENINDKNFGIISISIDPTNDTPEVLKNHAKKLGTKSENWHFLSGDRDYIGKLAEQFDIFVGDKEDEAESLNHSGMIALVDQEGNLRSRFDENNSPILYYSGLNYEDPEGKTTSLVGKYHPDREKLIEDIRKLLKQ</sequence>
<keyword evidence="4" id="KW-1015">Disulfide bond</keyword>
<dbReference type="SUPFAM" id="SSF52833">
    <property type="entry name" value="Thioredoxin-like"/>
    <property type="match status" value="1"/>
</dbReference>
<feature type="binding site" evidence="3">
    <location>
        <position position="164"/>
    </location>
    <ligand>
        <name>Cu cation</name>
        <dbReference type="ChEBI" id="CHEBI:23378"/>
    </ligand>
</feature>
<dbReference type="InterPro" id="IPR036249">
    <property type="entry name" value="Thioredoxin-like_sf"/>
</dbReference>